<dbReference type="GO" id="GO:0006086">
    <property type="term" value="P:pyruvate decarboxylation to acetyl-CoA"/>
    <property type="evidence" value="ECO:0007669"/>
    <property type="project" value="TreeGrafter"/>
</dbReference>
<dbReference type="Proteomes" id="UP000886110">
    <property type="component" value="Unassembled WGS sequence"/>
</dbReference>
<comment type="cofactor">
    <cofactor evidence="1">
        <name>thiamine diphosphate</name>
        <dbReference type="ChEBI" id="CHEBI:58937"/>
    </cofactor>
</comment>
<accession>A0A7C5DDL9</accession>
<evidence type="ECO:0000256" key="1">
    <source>
        <dbReference type="ARBA" id="ARBA00001964"/>
    </source>
</evidence>
<dbReference type="AlphaFoldDB" id="A0A7C5DDL9"/>
<dbReference type="GO" id="GO:0004739">
    <property type="term" value="F:pyruvate dehydrogenase (acetyl-transferring) activity"/>
    <property type="evidence" value="ECO:0007669"/>
    <property type="project" value="TreeGrafter"/>
</dbReference>
<feature type="domain" description="Dehydrogenase E1 component" evidence="4">
    <location>
        <begin position="28"/>
        <end position="323"/>
    </location>
</feature>
<dbReference type="PANTHER" id="PTHR11516:SF60">
    <property type="entry name" value="PYRUVATE DEHYDROGENASE E1 COMPONENT SUBUNIT ALPHA"/>
    <property type="match status" value="1"/>
</dbReference>
<sequence>MVDKKYKFKHVKNYKLSKEKLLKMYQDMLKIRYFENNITDLYSKGLMPGLAHLYIGEEAIAVGVCANLTERDFATSTHRGHGHLIAQGVDLKKMMAEVLGKETGYCKGKGGSMHIADFSKGILGADGIVGAGIPIATGSAYSAKVRETDQVTVAFFGDAASNQGTFHESINMAAAWKLPVIYVCENNLYGISVDIRKVTNTKDIATRALAYNIPGVVVDGNDVLEVYRVTKEAVERARKGEGPSLIECKTYRFKGHHVGDPGRVYRLEKETKEWKEHCPIKTFRERLIKEKISTEEELDLIEKDTKKIIKEAADFAIQSPYPNEKEAYEDLFVEEEEGVEVR</sequence>
<comment type="caution">
    <text evidence="5">The sequence shown here is derived from an EMBL/GenBank/DDBJ whole genome shotgun (WGS) entry which is preliminary data.</text>
</comment>
<dbReference type="Pfam" id="PF00676">
    <property type="entry name" value="E1_dh"/>
    <property type="match status" value="1"/>
</dbReference>
<keyword evidence="3" id="KW-0786">Thiamine pyrophosphate</keyword>
<reference evidence="5" key="1">
    <citation type="journal article" date="2020" name="mSystems">
        <title>Genome- and Community-Level Interaction Insights into Carbon Utilization and Element Cycling Functions of Hydrothermarchaeota in Hydrothermal Sediment.</title>
        <authorList>
            <person name="Zhou Z."/>
            <person name="Liu Y."/>
            <person name="Xu W."/>
            <person name="Pan J."/>
            <person name="Luo Z.H."/>
            <person name="Li M."/>
        </authorList>
    </citation>
    <scope>NUCLEOTIDE SEQUENCE [LARGE SCALE GENOMIC DNA]</scope>
    <source>
        <strain evidence="5">HyVt-74</strain>
    </source>
</reference>
<proteinExistence type="predicted"/>
<evidence type="ECO:0000256" key="2">
    <source>
        <dbReference type="ARBA" id="ARBA00023002"/>
    </source>
</evidence>
<dbReference type="FunFam" id="3.40.50.970:FF:000013">
    <property type="entry name" value="Pyruvate dehydrogenase E1 component subunit alpha"/>
    <property type="match status" value="1"/>
</dbReference>
<keyword evidence="2" id="KW-0560">Oxidoreductase</keyword>
<dbReference type="PANTHER" id="PTHR11516">
    <property type="entry name" value="PYRUVATE DEHYDROGENASE E1 COMPONENT, ALPHA SUBUNIT BACTERIAL AND ORGANELLAR"/>
    <property type="match status" value="1"/>
</dbReference>
<dbReference type="CDD" id="cd02000">
    <property type="entry name" value="TPP_E1_PDC_ADC_BCADC"/>
    <property type="match status" value="1"/>
</dbReference>
<dbReference type="InterPro" id="IPR029061">
    <property type="entry name" value="THDP-binding"/>
</dbReference>
<evidence type="ECO:0000313" key="5">
    <source>
        <dbReference type="EMBL" id="HHE05039.1"/>
    </source>
</evidence>
<protein>
    <submittedName>
        <fullName evidence="5">Thiamine pyrophosphate-dependent dehydrogenase E1 component subunit alpha</fullName>
    </submittedName>
</protein>
<dbReference type="InterPro" id="IPR050642">
    <property type="entry name" value="PDH_E1_Alpha_Subunit"/>
</dbReference>
<dbReference type="Gene3D" id="3.40.50.970">
    <property type="match status" value="1"/>
</dbReference>
<dbReference type="EMBL" id="DRTB01000237">
    <property type="protein sequence ID" value="HHE05039.1"/>
    <property type="molecule type" value="Genomic_DNA"/>
</dbReference>
<name>A0A7C5DDL9_UNCW3</name>
<dbReference type="InterPro" id="IPR001017">
    <property type="entry name" value="DH_E1"/>
</dbReference>
<evidence type="ECO:0000256" key="3">
    <source>
        <dbReference type="ARBA" id="ARBA00023052"/>
    </source>
</evidence>
<dbReference type="SUPFAM" id="SSF52518">
    <property type="entry name" value="Thiamin diphosphate-binding fold (THDP-binding)"/>
    <property type="match status" value="1"/>
</dbReference>
<evidence type="ECO:0000259" key="4">
    <source>
        <dbReference type="Pfam" id="PF00676"/>
    </source>
</evidence>
<organism evidence="5">
    <name type="scientific">candidate division WOR-3 bacterium</name>
    <dbReference type="NCBI Taxonomy" id="2052148"/>
    <lineage>
        <taxon>Bacteria</taxon>
        <taxon>Bacteria division WOR-3</taxon>
    </lineage>
</organism>
<gene>
    <name evidence="5" type="ORF">ENL19_03135</name>
</gene>